<dbReference type="InterPro" id="IPR045970">
    <property type="entry name" value="DUF5926"/>
</dbReference>
<dbReference type="Pfam" id="PF19348">
    <property type="entry name" value="DUF5926"/>
    <property type="match status" value="1"/>
</dbReference>
<dbReference type="AlphaFoldDB" id="A0A9D2EDD7"/>
<reference evidence="2" key="1">
    <citation type="journal article" date="2021" name="PeerJ">
        <title>Extensive microbial diversity within the chicken gut microbiome revealed by metagenomics and culture.</title>
        <authorList>
            <person name="Gilroy R."/>
            <person name="Ravi A."/>
            <person name="Getino M."/>
            <person name="Pursley I."/>
            <person name="Horton D.L."/>
            <person name="Alikhan N.F."/>
            <person name="Baker D."/>
            <person name="Gharbi K."/>
            <person name="Hall N."/>
            <person name="Watson M."/>
            <person name="Adriaenssens E.M."/>
            <person name="Foster-Nyarko E."/>
            <person name="Jarju S."/>
            <person name="Secka A."/>
            <person name="Antonio M."/>
            <person name="Oren A."/>
            <person name="Chaudhuri R.R."/>
            <person name="La Ragione R."/>
            <person name="Hildebrand F."/>
            <person name="Pallen M.J."/>
        </authorList>
    </citation>
    <scope>NUCLEOTIDE SEQUENCE</scope>
    <source>
        <strain evidence="2">ChiGjej4B4-7305</strain>
    </source>
</reference>
<evidence type="ECO:0000313" key="3">
    <source>
        <dbReference type="Proteomes" id="UP000824037"/>
    </source>
</evidence>
<evidence type="ECO:0000313" key="2">
    <source>
        <dbReference type="EMBL" id="HIZ35322.1"/>
    </source>
</evidence>
<accession>A0A9D2EDD7</accession>
<dbReference type="Proteomes" id="UP000824037">
    <property type="component" value="Unassembled WGS sequence"/>
</dbReference>
<protein>
    <submittedName>
        <fullName evidence="2">Topoisomerase II</fullName>
    </submittedName>
</protein>
<sequence>MPGEADWVALREVVPAATAQVHTTAEYGDRDVTIATVLPGMIPAMRREDGAILLALQTVTSSGDPSRDLAAALEQMLEAEPGTSLNHLDLPGPGPRLQDMLVLDRPFEVTVHESFDFVVPADTEPTPELTAALEEFSGAIVPTVKLESVPSAYWCRMGAREFLRWSRVEEEETLLDALARLRAAGTSALDEGSKFIGAFRSCGLVIPVWELAPGTEAEELEGPAPAFAERLAEALAITDPLNADERRARAGIVSRQVTLR</sequence>
<dbReference type="EMBL" id="DXBY01000097">
    <property type="protein sequence ID" value="HIZ35322.1"/>
    <property type="molecule type" value="Genomic_DNA"/>
</dbReference>
<reference evidence="2" key="2">
    <citation type="submission" date="2021-04" db="EMBL/GenBank/DDBJ databases">
        <authorList>
            <person name="Gilroy R."/>
        </authorList>
    </citation>
    <scope>NUCLEOTIDE SEQUENCE</scope>
    <source>
        <strain evidence="2">ChiGjej4B4-7305</strain>
    </source>
</reference>
<organism evidence="2 3">
    <name type="scientific">Candidatus Ruania gallistercoris</name>
    <dbReference type="NCBI Taxonomy" id="2838746"/>
    <lineage>
        <taxon>Bacteria</taxon>
        <taxon>Bacillati</taxon>
        <taxon>Actinomycetota</taxon>
        <taxon>Actinomycetes</taxon>
        <taxon>Micrococcales</taxon>
        <taxon>Ruaniaceae</taxon>
        <taxon>Ruania</taxon>
    </lineage>
</organism>
<name>A0A9D2EDD7_9MICO</name>
<gene>
    <name evidence="2" type="ORF">H9815_06055</name>
</gene>
<feature type="domain" description="DUF5926" evidence="1">
    <location>
        <begin position="1"/>
        <end position="260"/>
    </location>
</feature>
<evidence type="ECO:0000259" key="1">
    <source>
        <dbReference type="Pfam" id="PF19348"/>
    </source>
</evidence>
<comment type="caution">
    <text evidence="2">The sequence shown here is derived from an EMBL/GenBank/DDBJ whole genome shotgun (WGS) entry which is preliminary data.</text>
</comment>
<proteinExistence type="predicted"/>